<evidence type="ECO:0000259" key="3">
    <source>
        <dbReference type="PROSITE" id="PS50048"/>
    </source>
</evidence>
<dbReference type="InterPro" id="IPR036864">
    <property type="entry name" value="Zn2-C6_fun-type_DNA-bd_sf"/>
</dbReference>
<keyword evidence="2" id="KW-0175">Coiled coil</keyword>
<dbReference type="SUPFAM" id="SSF57701">
    <property type="entry name" value="Zn2/Cys6 DNA-binding domain"/>
    <property type="match status" value="1"/>
</dbReference>
<organism evidence="4 5">
    <name type="scientific">Zasmidium cellare</name>
    <name type="common">Wine cellar mold</name>
    <name type="synonym">Racodium cellare</name>
    <dbReference type="NCBI Taxonomy" id="395010"/>
    <lineage>
        <taxon>Eukaryota</taxon>
        <taxon>Fungi</taxon>
        <taxon>Dikarya</taxon>
        <taxon>Ascomycota</taxon>
        <taxon>Pezizomycotina</taxon>
        <taxon>Dothideomycetes</taxon>
        <taxon>Dothideomycetidae</taxon>
        <taxon>Mycosphaerellales</taxon>
        <taxon>Mycosphaerellaceae</taxon>
        <taxon>Zasmidium</taxon>
    </lineage>
</organism>
<proteinExistence type="predicted"/>
<accession>A0ABR0F2F0</accession>
<dbReference type="PROSITE" id="PS00463">
    <property type="entry name" value="ZN2_CY6_FUNGAL_1"/>
    <property type="match status" value="1"/>
</dbReference>
<dbReference type="CDD" id="cd00067">
    <property type="entry name" value="GAL4"/>
    <property type="match status" value="1"/>
</dbReference>
<feature type="domain" description="Zn(2)-C6 fungal-type" evidence="3">
    <location>
        <begin position="17"/>
        <end position="47"/>
    </location>
</feature>
<dbReference type="SMART" id="SM00066">
    <property type="entry name" value="GAL4"/>
    <property type="match status" value="1"/>
</dbReference>
<evidence type="ECO:0000256" key="1">
    <source>
        <dbReference type="ARBA" id="ARBA00023242"/>
    </source>
</evidence>
<dbReference type="InterPro" id="IPR001138">
    <property type="entry name" value="Zn2Cys6_DnaBD"/>
</dbReference>
<evidence type="ECO:0000313" key="4">
    <source>
        <dbReference type="EMBL" id="KAK4508114.1"/>
    </source>
</evidence>
<evidence type="ECO:0000313" key="5">
    <source>
        <dbReference type="Proteomes" id="UP001305779"/>
    </source>
</evidence>
<name>A0ABR0F2F0_ZASCE</name>
<dbReference type="InterPro" id="IPR053187">
    <property type="entry name" value="Notoamide_regulator"/>
</dbReference>
<dbReference type="PANTHER" id="PTHR47256">
    <property type="entry name" value="ZN(II)2CYS6 TRANSCRIPTION FACTOR (EUROFUNG)-RELATED"/>
    <property type="match status" value="1"/>
</dbReference>
<reference evidence="4 5" key="1">
    <citation type="journal article" date="2023" name="G3 (Bethesda)">
        <title>A chromosome-level genome assembly of Zasmidium syzygii isolated from banana leaves.</title>
        <authorList>
            <person name="van Westerhoven A.C."/>
            <person name="Mehrabi R."/>
            <person name="Talebi R."/>
            <person name="Steentjes M.B.F."/>
            <person name="Corcolon B."/>
            <person name="Chong P.A."/>
            <person name="Kema G.H.J."/>
            <person name="Seidl M.F."/>
        </authorList>
    </citation>
    <scope>NUCLEOTIDE SEQUENCE [LARGE SCALE GENOMIC DNA]</scope>
    <source>
        <strain evidence="4 5">P124</strain>
    </source>
</reference>
<dbReference type="PROSITE" id="PS50048">
    <property type="entry name" value="ZN2_CY6_FUNGAL_2"/>
    <property type="match status" value="1"/>
</dbReference>
<dbReference type="PANTHER" id="PTHR47256:SF1">
    <property type="entry name" value="ZN(II)2CYS6 TRANSCRIPTION FACTOR (EUROFUNG)"/>
    <property type="match status" value="1"/>
</dbReference>
<dbReference type="Gene3D" id="4.10.240.10">
    <property type="entry name" value="Zn(2)-C6 fungal-type DNA-binding domain"/>
    <property type="match status" value="1"/>
</dbReference>
<dbReference type="EMBL" id="JAXOVC010000001">
    <property type="protein sequence ID" value="KAK4508114.1"/>
    <property type="molecule type" value="Genomic_DNA"/>
</dbReference>
<comment type="caution">
    <text evidence="4">The sequence shown here is derived from an EMBL/GenBank/DDBJ whole genome shotgun (WGS) entry which is preliminary data.</text>
</comment>
<protein>
    <recommendedName>
        <fullName evidence="3">Zn(2)-C6 fungal-type domain-containing protein</fullName>
    </recommendedName>
</protein>
<keyword evidence="5" id="KW-1185">Reference proteome</keyword>
<sequence length="549" mass="61996">MSEPPKAKRPRETARAACNRCRARKKRCDAARPSCGACLAKSLVCEYGTQDASESRGAAVRRELEELRRENRDLRHEKDLLQAQNKELLARDLQSQDAQKLIVLDQQHHQYALTRRAESSVQPSARLSGAFTMRAMSASTFSSLDLQFLHPAFAELALAFLNEAKKIWEPEKRSAGFLSVAALQLMSHTCAGNGMDILGAELMQQCLDKAQELRFYDRTSASNSTSKEHLRFESHIIWGHFLCSTMYAFYYQQRPVTRPPSLPIPGSPGFPLPAYMGQTFTSLCRLWLVIHEIMMLYTTTSDGQRINENVPLAVVEVKYQQLLTWADCLPSSDVRADVTPHHVISMHILYHAAIHFLFRPWTGKGLKLNTFDSPNSGPEAIFNASLRQLQRLVLIYRLSVSQAQYSIQWHPGLLYVSHAMLESRGPEWKFYFLLCLYGHCDLAGAFPLAALCFKGLLSMAIDQEALTVSQARYLEKQLRGRIKHLVPGPSDSGLQLELNDLKARTKPKQVDELARKFDQVAFFDDVVDFETPDPEGTSHENDLKDPILG</sequence>
<gene>
    <name evidence="4" type="ORF">PRZ48_001852</name>
</gene>
<evidence type="ECO:0000256" key="2">
    <source>
        <dbReference type="SAM" id="Coils"/>
    </source>
</evidence>
<dbReference type="Proteomes" id="UP001305779">
    <property type="component" value="Unassembled WGS sequence"/>
</dbReference>
<keyword evidence="1" id="KW-0539">Nucleus</keyword>
<dbReference type="CDD" id="cd12148">
    <property type="entry name" value="fungal_TF_MHR"/>
    <property type="match status" value="1"/>
</dbReference>
<feature type="coiled-coil region" evidence="2">
    <location>
        <begin position="50"/>
        <end position="91"/>
    </location>
</feature>
<dbReference type="Pfam" id="PF00172">
    <property type="entry name" value="Zn_clus"/>
    <property type="match status" value="1"/>
</dbReference>